<dbReference type="EMBL" id="QNRH01000002">
    <property type="protein sequence ID" value="RBO97957.1"/>
    <property type="molecule type" value="Genomic_DNA"/>
</dbReference>
<protein>
    <recommendedName>
        <fullName evidence="1">Lon N-terminal domain-containing protein</fullName>
    </recommendedName>
</protein>
<dbReference type="OrthoDB" id="9806457at2"/>
<name>A0A366E6L1_9HYPH</name>
<comment type="caution">
    <text evidence="2">The sequence shown here is derived from an EMBL/GenBank/DDBJ whole genome shotgun (WGS) entry which is preliminary data.</text>
</comment>
<dbReference type="InterPro" id="IPR015947">
    <property type="entry name" value="PUA-like_sf"/>
</dbReference>
<dbReference type="SMART" id="SM00464">
    <property type="entry name" value="LON"/>
    <property type="match status" value="1"/>
</dbReference>
<evidence type="ECO:0000259" key="1">
    <source>
        <dbReference type="PROSITE" id="PS51787"/>
    </source>
</evidence>
<organism evidence="2 3">
    <name type="scientific">Pseudochrobactrum asaccharolyticum</name>
    <dbReference type="NCBI Taxonomy" id="354351"/>
    <lineage>
        <taxon>Bacteria</taxon>
        <taxon>Pseudomonadati</taxon>
        <taxon>Pseudomonadota</taxon>
        <taxon>Alphaproteobacteria</taxon>
        <taxon>Hyphomicrobiales</taxon>
        <taxon>Brucellaceae</taxon>
        <taxon>Pseudochrobactrum</taxon>
    </lineage>
</organism>
<dbReference type="PANTHER" id="PTHR46732:SF8">
    <property type="entry name" value="ATP-DEPENDENT PROTEASE LA (LON) DOMAIN PROTEIN"/>
    <property type="match status" value="1"/>
</dbReference>
<dbReference type="PANTHER" id="PTHR46732">
    <property type="entry name" value="ATP-DEPENDENT PROTEASE LA (LON) DOMAIN PROTEIN"/>
    <property type="match status" value="1"/>
</dbReference>
<feature type="domain" description="Lon N-terminal" evidence="1">
    <location>
        <begin position="18"/>
        <end position="220"/>
    </location>
</feature>
<dbReference type="SUPFAM" id="SSF88697">
    <property type="entry name" value="PUA domain-like"/>
    <property type="match status" value="1"/>
</dbReference>
<dbReference type="InterPro" id="IPR046336">
    <property type="entry name" value="Lon_prtase_N_sf"/>
</dbReference>
<dbReference type="RefSeq" id="WP_113943888.1">
    <property type="nucleotide sequence ID" value="NZ_JBHEEG010000002.1"/>
</dbReference>
<dbReference type="InterPro" id="IPR003111">
    <property type="entry name" value="Lon_prtase_N"/>
</dbReference>
<evidence type="ECO:0000313" key="2">
    <source>
        <dbReference type="EMBL" id="RBO97957.1"/>
    </source>
</evidence>
<reference evidence="2 3" key="1">
    <citation type="submission" date="2018-06" db="EMBL/GenBank/DDBJ databases">
        <title>Genomic Encyclopedia of Type Strains, Phase IV (KMG-IV): sequencing the most valuable type-strain genomes for metagenomic binning, comparative biology and taxonomic classification.</title>
        <authorList>
            <person name="Goeker M."/>
        </authorList>
    </citation>
    <scope>NUCLEOTIDE SEQUENCE [LARGE SCALE GENOMIC DNA]</scope>
    <source>
        <strain evidence="2 3">DSM 25619</strain>
    </source>
</reference>
<dbReference type="Pfam" id="PF02190">
    <property type="entry name" value="LON_substr_bdg"/>
    <property type="match status" value="1"/>
</dbReference>
<proteinExistence type="predicted"/>
<dbReference type="AlphaFoldDB" id="A0A366E6L1"/>
<dbReference type="PROSITE" id="PS51787">
    <property type="entry name" value="LON_N"/>
    <property type="match status" value="1"/>
</dbReference>
<evidence type="ECO:0000313" key="3">
    <source>
        <dbReference type="Proteomes" id="UP000252893"/>
    </source>
</evidence>
<sequence>MQAGNVHYRKASDLPEVIPVFPLVAGLLLPRGQMPLNIFEPRYLVMVDEALAGDRIIGIIQPKIVNGVAVEDKEGAAKGTDKPELSAVGCLGRITSYTETGDGRVLITVQGICRFRLEEELSVAHPFRMARVTPYLQDLEEEQGEKDVDREALLQAFRDYLEVNGLEADWESIAKAGNETLVNALSMMSPFGEAEKQALLEAPDLKTRAETLVAITEIALARNGDDYGSGLQ</sequence>
<dbReference type="Gene3D" id="2.30.130.40">
    <property type="entry name" value="LON domain-like"/>
    <property type="match status" value="1"/>
</dbReference>
<dbReference type="Proteomes" id="UP000252893">
    <property type="component" value="Unassembled WGS sequence"/>
</dbReference>
<keyword evidence="3" id="KW-1185">Reference proteome</keyword>
<gene>
    <name evidence="2" type="ORF">DFR47_102750</name>
</gene>
<accession>A0A366E6L1</accession>